<dbReference type="Pfam" id="PF01246">
    <property type="entry name" value="Ribosomal_L24e"/>
    <property type="match status" value="1"/>
</dbReference>
<dbReference type="CDD" id="cd00472">
    <property type="entry name" value="Ribosomal_L24e_L24"/>
    <property type="match status" value="1"/>
</dbReference>
<evidence type="ECO:0000256" key="1">
    <source>
        <dbReference type="ARBA" id="ARBA00005647"/>
    </source>
</evidence>
<evidence type="ECO:0000313" key="8">
    <source>
        <dbReference type="Proteomes" id="UP001174909"/>
    </source>
</evidence>
<comment type="caution">
    <text evidence="7">The sequence shown here is derived from an EMBL/GenBank/DDBJ whole genome shotgun (WGS) entry which is preliminary data.</text>
</comment>
<comment type="similarity">
    <text evidence="1">Belongs to the eukaryotic ribosomal protein eL24 family.</text>
</comment>
<keyword evidence="3" id="KW-0687">Ribonucleoprotein</keyword>
<dbReference type="InterPro" id="IPR000988">
    <property type="entry name" value="Ribosomal_eL24-rel_N"/>
</dbReference>
<accession>A0AA35TZY5</accession>
<dbReference type="FunFam" id="2.30.170.20:FF:000002">
    <property type="entry name" value="60S ribosomal protein L24"/>
    <property type="match status" value="1"/>
</dbReference>
<organism evidence="7 8">
    <name type="scientific">Geodia barretti</name>
    <name type="common">Barrett's horny sponge</name>
    <dbReference type="NCBI Taxonomy" id="519541"/>
    <lineage>
        <taxon>Eukaryota</taxon>
        <taxon>Metazoa</taxon>
        <taxon>Porifera</taxon>
        <taxon>Demospongiae</taxon>
        <taxon>Heteroscleromorpha</taxon>
        <taxon>Tetractinellida</taxon>
        <taxon>Astrophorina</taxon>
        <taxon>Geodiidae</taxon>
        <taxon>Geodia</taxon>
    </lineage>
</organism>
<evidence type="ECO:0000256" key="3">
    <source>
        <dbReference type="ARBA" id="ARBA00023274"/>
    </source>
</evidence>
<feature type="domain" description="TRASH" evidence="6">
    <location>
        <begin position="6"/>
        <end position="44"/>
    </location>
</feature>
<dbReference type="SUPFAM" id="SSF57716">
    <property type="entry name" value="Glucocorticoid receptor-like (DNA-binding domain)"/>
    <property type="match status" value="1"/>
</dbReference>
<evidence type="ECO:0000256" key="5">
    <source>
        <dbReference type="ARBA" id="ARBA00041213"/>
    </source>
</evidence>
<keyword evidence="2 7" id="KW-0689">Ribosomal protein</keyword>
<evidence type="ECO:0000256" key="2">
    <source>
        <dbReference type="ARBA" id="ARBA00022980"/>
    </source>
</evidence>
<dbReference type="InterPro" id="IPR011017">
    <property type="entry name" value="TRASH_dom"/>
</dbReference>
<gene>
    <name evidence="7" type="ORF">GBAR_LOCUS31029</name>
</gene>
<dbReference type="PANTHER" id="PTHR10792">
    <property type="entry name" value="60S RIBOSOMAL PROTEIN L24"/>
    <property type="match status" value="1"/>
</dbReference>
<dbReference type="GO" id="GO:0002181">
    <property type="term" value="P:cytoplasmic translation"/>
    <property type="evidence" value="ECO:0007669"/>
    <property type="project" value="TreeGrafter"/>
</dbReference>
<dbReference type="Proteomes" id="UP001174909">
    <property type="component" value="Unassembled WGS sequence"/>
</dbReference>
<dbReference type="EMBL" id="CASHTH010004411">
    <property type="protein sequence ID" value="CAI8056957.1"/>
    <property type="molecule type" value="Genomic_DNA"/>
</dbReference>
<evidence type="ECO:0000256" key="4">
    <source>
        <dbReference type="ARBA" id="ARBA00040612"/>
    </source>
</evidence>
<dbReference type="InterPro" id="IPR056366">
    <property type="entry name" value="Ribosomal_eL24"/>
</dbReference>
<protein>
    <recommendedName>
        <fullName evidence="4">Large ribosomal subunit protein eL24</fullName>
    </recommendedName>
    <alternativeName>
        <fullName evidence="5">60S ribosomal protein L24</fullName>
    </alternativeName>
</protein>
<dbReference type="InterPro" id="IPR038630">
    <property type="entry name" value="L24e/L24_sf"/>
</dbReference>
<reference evidence="7" key="1">
    <citation type="submission" date="2023-03" db="EMBL/GenBank/DDBJ databases">
        <authorList>
            <person name="Steffen K."/>
            <person name="Cardenas P."/>
        </authorList>
    </citation>
    <scope>NUCLEOTIDE SEQUENCE</scope>
</reference>
<keyword evidence="8" id="KW-1185">Reference proteome</keyword>
<evidence type="ECO:0000259" key="6">
    <source>
        <dbReference type="SMART" id="SM00746"/>
    </source>
</evidence>
<name>A0AA35TZY5_GEOBA</name>
<dbReference type="GO" id="GO:0003729">
    <property type="term" value="F:mRNA binding"/>
    <property type="evidence" value="ECO:0007669"/>
    <property type="project" value="TreeGrafter"/>
</dbReference>
<dbReference type="Gene3D" id="2.30.170.20">
    <property type="entry name" value="Ribosomal protein L24e"/>
    <property type="match status" value="1"/>
</dbReference>
<dbReference type="PANTHER" id="PTHR10792:SF1">
    <property type="entry name" value="RIBOSOMAL PROTEIN L24"/>
    <property type="match status" value="1"/>
</dbReference>
<dbReference type="GO" id="GO:0003735">
    <property type="term" value="F:structural constituent of ribosome"/>
    <property type="evidence" value="ECO:0007669"/>
    <property type="project" value="InterPro"/>
</dbReference>
<evidence type="ECO:0000313" key="7">
    <source>
        <dbReference type="EMBL" id="CAI8056957.1"/>
    </source>
</evidence>
<dbReference type="SMART" id="SM00746">
    <property type="entry name" value="TRASH"/>
    <property type="match status" value="1"/>
</dbReference>
<dbReference type="AlphaFoldDB" id="A0AA35TZY5"/>
<dbReference type="GO" id="GO:0022625">
    <property type="term" value="C:cytosolic large ribosomal subunit"/>
    <property type="evidence" value="ECO:0007669"/>
    <property type="project" value="TreeGrafter"/>
</dbReference>
<proteinExistence type="inferred from homology"/>
<sequence>MKVELCHFSGAKILPSRGKKYVRVDGKSFNFLNGKCERSFMMRRNPRKTSWTVVYRRKNKKGSVEEVVKKRSRRTTKAYRPITGATLESILQKRNQKPEVRKAQREEAIRAAKEKATAKKKSKIQQAQKVCAKLHLHILICVCLQLAQKAQMKQNLKSQKIVKGARSSGKRF</sequence>
<dbReference type="Gene3D" id="6.10.250.1270">
    <property type="match status" value="1"/>
</dbReference>